<dbReference type="Proteomes" id="UP000029488">
    <property type="component" value="Plasmid pLMP1046"/>
</dbReference>
<sequence>MLLRVLLLDVRPFLPTMPVPVLVLGDVLTGEVGPLLIFALGDVRGVVRVFIRGDVLPGLTLGVDLTVTCGVVVRAVLVA</sequence>
<evidence type="ECO:0000313" key="1">
    <source>
        <dbReference type="EMBL" id="AIR11837.1"/>
    </source>
</evidence>
<geneLocation type="plasmid" evidence="1 2">
    <name>pLMP1046</name>
</geneLocation>
<evidence type="ECO:0000313" key="2">
    <source>
        <dbReference type="Proteomes" id="UP000029488"/>
    </source>
</evidence>
<protein>
    <submittedName>
        <fullName evidence="1">Uncharacterized protein</fullName>
    </submittedName>
</protein>
<dbReference type="EMBL" id="CP007649">
    <property type="protein sequence ID" value="AIR11837.1"/>
    <property type="molecule type" value="Genomic_DNA"/>
</dbReference>
<reference evidence="1 2" key="1">
    <citation type="journal article" date="2014" name="BMC Genomics">
        <title>Unusual genome complexity in Lactobacillus salivarius JCM1046.</title>
        <authorList>
            <person name="Raftis E.J."/>
            <person name="Forde B.M."/>
            <person name="Claesson M.J."/>
            <person name="O'Toole P.W."/>
        </authorList>
    </citation>
    <scope>NUCLEOTIDE SEQUENCE [LARGE SCALE GENOMIC DNA]</scope>
    <source>
        <strain evidence="1 2">JCM1046</strain>
        <plasmid evidence="1 2">pLMP1046</plasmid>
    </source>
</reference>
<keyword evidence="1" id="KW-0614">Plasmid</keyword>
<organism evidence="1 2">
    <name type="scientific">Ligilactobacillus salivarius</name>
    <dbReference type="NCBI Taxonomy" id="1624"/>
    <lineage>
        <taxon>Bacteria</taxon>
        <taxon>Bacillati</taxon>
        <taxon>Bacillota</taxon>
        <taxon>Bacilli</taxon>
        <taxon>Lactobacillales</taxon>
        <taxon>Lactobacillaceae</taxon>
        <taxon>Ligilactobacillus</taxon>
    </lineage>
</organism>
<gene>
    <name evidence="1" type="ORF">LSJ_4060c</name>
</gene>
<name>A0A089RZN6_9LACO</name>
<proteinExistence type="predicted"/>
<dbReference type="KEGG" id="lsj:LSJ_4060c"/>
<accession>A0A089RZN6</accession>
<dbReference type="AlphaFoldDB" id="A0A089RZN6"/>